<dbReference type="InterPro" id="IPR037176">
    <property type="entry name" value="Osmotin/thaumatin-like_sf"/>
</dbReference>
<keyword evidence="3" id="KW-1185">Reference proteome</keyword>
<name>A0A8R1IPG5_CAEJA</name>
<reference evidence="3" key="1">
    <citation type="submission" date="2010-08" db="EMBL/GenBank/DDBJ databases">
        <authorList>
            <consortium name="Caenorhabditis japonica Sequencing Consortium"/>
            <person name="Wilson R.K."/>
        </authorList>
    </citation>
    <scope>NUCLEOTIDE SEQUENCE [LARGE SCALE GENOMIC DNA]</scope>
    <source>
        <strain evidence="3">DF5081</strain>
    </source>
</reference>
<sequence>MALIKLTLAVLLLVVAAESRTITIYNKCPFTIWPGILGPGNPAGGGFKLDGGQARNIDVDDAWTAGRIWA</sequence>
<feature type="signal peptide" evidence="1">
    <location>
        <begin position="1"/>
        <end position="19"/>
    </location>
</feature>
<dbReference type="InterPro" id="IPR001938">
    <property type="entry name" value="Thaumatin"/>
</dbReference>
<dbReference type="Pfam" id="PF00314">
    <property type="entry name" value="Thaumatin"/>
    <property type="match status" value="1"/>
</dbReference>
<proteinExistence type="predicted"/>
<accession>A0A8R1IPG5</accession>
<evidence type="ECO:0000313" key="2">
    <source>
        <dbReference type="EnsemblMetazoa" id="CJA36300.1"/>
    </source>
</evidence>
<dbReference type="PRINTS" id="PR00347">
    <property type="entry name" value="THAUMATIN"/>
</dbReference>
<dbReference type="EnsemblMetazoa" id="CJA36300.1">
    <property type="protein sequence ID" value="CJA36300.1"/>
    <property type="gene ID" value="WBGene00212147"/>
</dbReference>
<keyword evidence="1" id="KW-0732">Signal</keyword>
<organism evidence="2 3">
    <name type="scientific">Caenorhabditis japonica</name>
    <dbReference type="NCBI Taxonomy" id="281687"/>
    <lineage>
        <taxon>Eukaryota</taxon>
        <taxon>Metazoa</taxon>
        <taxon>Ecdysozoa</taxon>
        <taxon>Nematoda</taxon>
        <taxon>Chromadorea</taxon>
        <taxon>Rhabditida</taxon>
        <taxon>Rhabditina</taxon>
        <taxon>Rhabditomorpha</taxon>
        <taxon>Rhabditoidea</taxon>
        <taxon>Rhabditidae</taxon>
        <taxon>Peloderinae</taxon>
        <taxon>Caenorhabditis</taxon>
    </lineage>
</organism>
<reference evidence="2" key="2">
    <citation type="submission" date="2022-06" db="UniProtKB">
        <authorList>
            <consortium name="EnsemblMetazoa"/>
        </authorList>
    </citation>
    <scope>IDENTIFICATION</scope>
    <source>
        <strain evidence="2">DF5081</strain>
    </source>
</reference>
<evidence type="ECO:0000313" key="3">
    <source>
        <dbReference type="Proteomes" id="UP000005237"/>
    </source>
</evidence>
<dbReference type="PROSITE" id="PS51367">
    <property type="entry name" value="THAUMATIN_2"/>
    <property type="match status" value="1"/>
</dbReference>
<dbReference type="AlphaFoldDB" id="A0A8R1IPG5"/>
<dbReference type="Proteomes" id="UP000005237">
    <property type="component" value="Unassembled WGS sequence"/>
</dbReference>
<dbReference type="PANTHER" id="PTHR31013">
    <property type="entry name" value="THAUMATIN FAMILY PROTEIN-RELATED"/>
    <property type="match status" value="1"/>
</dbReference>
<protein>
    <submittedName>
        <fullName evidence="2">Uncharacterized protein</fullName>
    </submittedName>
</protein>
<evidence type="ECO:0000256" key="1">
    <source>
        <dbReference type="SAM" id="SignalP"/>
    </source>
</evidence>
<dbReference type="Gene3D" id="2.60.110.10">
    <property type="entry name" value="Thaumatin"/>
    <property type="match status" value="1"/>
</dbReference>
<dbReference type="PANTHER" id="PTHR31013:SF13">
    <property type="entry name" value="PATHOGENESIS-RELATED PROTEIN 5-LIKE-RELATED"/>
    <property type="match status" value="1"/>
</dbReference>
<feature type="chain" id="PRO_5035815700" evidence="1">
    <location>
        <begin position="20"/>
        <end position="70"/>
    </location>
</feature>
<dbReference type="SUPFAM" id="SSF49870">
    <property type="entry name" value="Osmotin, thaumatin-like protein"/>
    <property type="match status" value="1"/>
</dbReference>